<feature type="region of interest" description="Disordered" evidence="1">
    <location>
        <begin position="103"/>
        <end position="186"/>
    </location>
</feature>
<comment type="caution">
    <text evidence="2">The sequence shown here is derived from an EMBL/GenBank/DDBJ whole genome shotgun (WGS) entry which is preliminary data.</text>
</comment>
<protein>
    <submittedName>
        <fullName evidence="2">Uncharacterized protein</fullName>
    </submittedName>
</protein>
<feature type="compositionally biased region" description="Low complexity" evidence="1">
    <location>
        <begin position="70"/>
        <end position="81"/>
    </location>
</feature>
<feature type="compositionally biased region" description="Polar residues" evidence="1">
    <location>
        <begin position="170"/>
        <end position="184"/>
    </location>
</feature>
<accession>A0A8H4UTY7</accession>
<proteinExistence type="predicted"/>
<gene>
    <name evidence="2" type="ORF">FZEAL_866</name>
</gene>
<dbReference type="AlphaFoldDB" id="A0A8H4UTY7"/>
<feature type="compositionally biased region" description="Polar residues" evidence="1">
    <location>
        <begin position="340"/>
        <end position="368"/>
    </location>
</feature>
<feature type="compositionally biased region" description="Basic and acidic residues" evidence="1">
    <location>
        <begin position="227"/>
        <end position="237"/>
    </location>
</feature>
<reference evidence="2" key="2">
    <citation type="submission" date="2020-05" db="EMBL/GenBank/DDBJ databases">
        <authorList>
            <person name="Kim H.-S."/>
            <person name="Proctor R.H."/>
            <person name="Brown D.W."/>
        </authorList>
    </citation>
    <scope>NUCLEOTIDE SEQUENCE</scope>
    <source>
        <strain evidence="2">NRRL 22465</strain>
    </source>
</reference>
<feature type="region of interest" description="Disordered" evidence="1">
    <location>
        <begin position="70"/>
        <end position="91"/>
    </location>
</feature>
<evidence type="ECO:0000313" key="2">
    <source>
        <dbReference type="EMBL" id="KAF4983829.1"/>
    </source>
</evidence>
<evidence type="ECO:0000313" key="3">
    <source>
        <dbReference type="Proteomes" id="UP000635477"/>
    </source>
</evidence>
<name>A0A8H4UTY7_9HYPO</name>
<dbReference type="EMBL" id="JABEYC010000047">
    <property type="protein sequence ID" value="KAF4983829.1"/>
    <property type="molecule type" value="Genomic_DNA"/>
</dbReference>
<feature type="region of interest" description="Disordered" evidence="1">
    <location>
        <begin position="211"/>
        <end position="238"/>
    </location>
</feature>
<reference evidence="2" key="1">
    <citation type="journal article" date="2020" name="BMC Genomics">
        <title>Correction to: Identification and distribution of gene clusters required for synthesis of sphingolipid metabolism inhibitors in diverse species of the filamentous fungus Fusarium.</title>
        <authorList>
            <person name="Kim H.S."/>
            <person name="Lohmar J.M."/>
            <person name="Busman M."/>
            <person name="Brown D.W."/>
            <person name="Naumann T.A."/>
            <person name="Divon H.H."/>
            <person name="Lysoe E."/>
            <person name="Uhlig S."/>
            <person name="Proctor R.H."/>
        </authorList>
    </citation>
    <scope>NUCLEOTIDE SEQUENCE</scope>
    <source>
        <strain evidence="2">NRRL 22465</strain>
    </source>
</reference>
<organism evidence="2 3">
    <name type="scientific">Fusarium zealandicum</name>
    <dbReference type="NCBI Taxonomy" id="1053134"/>
    <lineage>
        <taxon>Eukaryota</taxon>
        <taxon>Fungi</taxon>
        <taxon>Dikarya</taxon>
        <taxon>Ascomycota</taxon>
        <taxon>Pezizomycotina</taxon>
        <taxon>Sordariomycetes</taxon>
        <taxon>Hypocreomycetidae</taxon>
        <taxon>Hypocreales</taxon>
        <taxon>Nectriaceae</taxon>
        <taxon>Fusarium</taxon>
        <taxon>Fusarium staphyleae species complex</taxon>
    </lineage>
</organism>
<feature type="compositionally biased region" description="Low complexity" evidence="1">
    <location>
        <begin position="108"/>
        <end position="123"/>
    </location>
</feature>
<keyword evidence="3" id="KW-1185">Reference proteome</keyword>
<evidence type="ECO:0000256" key="1">
    <source>
        <dbReference type="SAM" id="MobiDB-lite"/>
    </source>
</evidence>
<dbReference type="Proteomes" id="UP000635477">
    <property type="component" value="Unassembled WGS sequence"/>
</dbReference>
<sequence>MGERPGVYVHFEFGVSWPRHMAKDHHITYISKNMRDRANQFPRQLPPTNTNFLAGPSHYPVAYQQVPALQHPQTQPQHQLTYHPNNAHPHAYNRDLASAAPAQNGSFQSYQPPQQQQQPPQSQHYIREYYAPSAPVPPQQRQGQEVIRRSSRSLSRSSHHERGSSAPAPFNNSPWDASNSQGQPQAWKALPATPNQFRLGEDNMPWSTWNFPMGYNDEAEDNTDEGEEHHSRPREASIRATWGPEFPEESPRRLEAVDDRSKGEARNIQSLASALMTVDNGFEDQWWYQGTRLANIYGTVLVPTAVPKSIFHPDFQQGSVGWALAPEERQREQQRQQQQHNQNTQYQPPRRQSFQPSDASFQPTSPRTSVADIVSPISDFSSPLSNFGGLRRSLTTRSDELHM</sequence>
<feature type="region of interest" description="Disordered" evidence="1">
    <location>
        <begin position="327"/>
        <end position="369"/>
    </location>
</feature>
<dbReference type="OrthoDB" id="5207413at2759"/>
<feature type="compositionally biased region" description="Acidic residues" evidence="1">
    <location>
        <begin position="217"/>
        <end position="226"/>
    </location>
</feature>